<comment type="caution">
    <text evidence="1">The sequence shown here is derived from an EMBL/GenBank/DDBJ whole genome shotgun (WGS) entry which is preliminary data.</text>
</comment>
<dbReference type="AlphaFoldDB" id="A0A5M6CPF2"/>
<dbReference type="Proteomes" id="UP000323632">
    <property type="component" value="Unassembled WGS sequence"/>
</dbReference>
<dbReference type="RefSeq" id="WP_150031473.1">
    <property type="nucleotide sequence ID" value="NZ_VWSH01000001.1"/>
</dbReference>
<name>A0A5M6CPF2_9BACT</name>
<proteinExistence type="predicted"/>
<keyword evidence="2" id="KW-1185">Reference proteome</keyword>
<accession>A0A5M6CPF2</accession>
<gene>
    <name evidence="1" type="ORF">F0919_04280</name>
</gene>
<dbReference type="EMBL" id="VWSH01000001">
    <property type="protein sequence ID" value="KAA5536896.1"/>
    <property type="molecule type" value="Genomic_DNA"/>
</dbReference>
<evidence type="ECO:0000313" key="1">
    <source>
        <dbReference type="EMBL" id="KAA5536896.1"/>
    </source>
</evidence>
<organism evidence="1 2">
    <name type="scientific">Taibaiella lutea</name>
    <dbReference type="NCBI Taxonomy" id="2608001"/>
    <lineage>
        <taxon>Bacteria</taxon>
        <taxon>Pseudomonadati</taxon>
        <taxon>Bacteroidota</taxon>
        <taxon>Chitinophagia</taxon>
        <taxon>Chitinophagales</taxon>
        <taxon>Chitinophagaceae</taxon>
        <taxon>Taibaiella</taxon>
    </lineage>
</organism>
<reference evidence="1 2" key="1">
    <citation type="submission" date="2019-09" db="EMBL/GenBank/DDBJ databases">
        <title>Genome sequence and assembly of Taibaiella sp.</title>
        <authorList>
            <person name="Chhetri G."/>
        </authorList>
    </citation>
    <scope>NUCLEOTIDE SEQUENCE [LARGE SCALE GENOMIC DNA]</scope>
    <source>
        <strain evidence="1 2">KVB11</strain>
    </source>
</reference>
<protein>
    <submittedName>
        <fullName evidence="1">Uncharacterized protein</fullName>
    </submittedName>
</protein>
<sequence length="90" mass="10573">MLTEKTIHKAGRIDQAVRDYFKDNPATIEIPAKDLMNLFVSKGIFNKDYSRPGLPIRNLLRQLDVVDKLSLLKHCKVIRKSVNRNWYFTR</sequence>
<evidence type="ECO:0000313" key="2">
    <source>
        <dbReference type="Proteomes" id="UP000323632"/>
    </source>
</evidence>